<evidence type="ECO:0000313" key="2">
    <source>
        <dbReference type="EMBL" id="TCO07333.1"/>
    </source>
</evidence>
<protein>
    <submittedName>
        <fullName evidence="2">Uncharacterized protein</fullName>
    </submittedName>
</protein>
<gene>
    <name evidence="2" type="ORF">EV194_109152</name>
</gene>
<reference evidence="2 3" key="1">
    <citation type="submission" date="2019-03" db="EMBL/GenBank/DDBJ databases">
        <title>Genomic Encyclopedia of Type Strains, Phase IV (KMG-IV): sequencing the most valuable type-strain genomes for metagenomic binning, comparative biology and taxonomic classification.</title>
        <authorList>
            <person name="Goeker M."/>
        </authorList>
    </citation>
    <scope>NUCLEOTIDE SEQUENCE [LARGE SCALE GENOMIC DNA]</scope>
    <source>
        <strain evidence="2 3">DSM 24179</strain>
    </source>
</reference>
<evidence type="ECO:0000256" key="1">
    <source>
        <dbReference type="SAM" id="Phobius"/>
    </source>
</evidence>
<proteinExistence type="predicted"/>
<keyword evidence="1" id="KW-0472">Membrane</keyword>
<name>A0A4R2GGD1_9BACT</name>
<keyword evidence="1" id="KW-1133">Transmembrane helix</keyword>
<dbReference type="EMBL" id="SLWK01000009">
    <property type="protein sequence ID" value="TCO07333.1"/>
    <property type="molecule type" value="Genomic_DNA"/>
</dbReference>
<feature type="transmembrane region" description="Helical" evidence="1">
    <location>
        <begin position="74"/>
        <end position="102"/>
    </location>
</feature>
<sequence length="154" mass="17976">MHHCLAGTIFETTCKKILCVLNPLSLRHHSILLSFKFGGSRKRKRVRGSTEGFLFFFPVGYTENTVEARSFTEIYNFLCVALCILSVSLCYPFWLHGVLNYLCITVFVTRRTWWRHGVSRRFIIFSVLLCAFSVYLCVILFWLHGDHSGDREFH</sequence>
<comment type="caution">
    <text evidence="2">The sequence shown here is derived from an EMBL/GenBank/DDBJ whole genome shotgun (WGS) entry which is preliminary data.</text>
</comment>
<evidence type="ECO:0000313" key="3">
    <source>
        <dbReference type="Proteomes" id="UP000295221"/>
    </source>
</evidence>
<organism evidence="2 3">
    <name type="scientific">Natronoflexus pectinivorans</name>
    <dbReference type="NCBI Taxonomy" id="682526"/>
    <lineage>
        <taxon>Bacteria</taxon>
        <taxon>Pseudomonadati</taxon>
        <taxon>Bacteroidota</taxon>
        <taxon>Bacteroidia</taxon>
        <taxon>Marinilabiliales</taxon>
        <taxon>Marinilabiliaceae</taxon>
        <taxon>Natronoflexus</taxon>
    </lineage>
</organism>
<dbReference type="AlphaFoldDB" id="A0A4R2GGD1"/>
<feature type="transmembrane region" description="Helical" evidence="1">
    <location>
        <begin position="122"/>
        <end position="143"/>
    </location>
</feature>
<dbReference type="Proteomes" id="UP000295221">
    <property type="component" value="Unassembled WGS sequence"/>
</dbReference>
<keyword evidence="3" id="KW-1185">Reference proteome</keyword>
<accession>A0A4R2GGD1</accession>
<keyword evidence="1" id="KW-0812">Transmembrane</keyword>